<organism evidence="7 8">
    <name type="scientific">Croceicoccus marinus</name>
    <dbReference type="NCBI Taxonomy" id="450378"/>
    <lineage>
        <taxon>Bacteria</taxon>
        <taxon>Pseudomonadati</taxon>
        <taxon>Pseudomonadota</taxon>
        <taxon>Alphaproteobacteria</taxon>
        <taxon>Sphingomonadales</taxon>
        <taxon>Erythrobacteraceae</taxon>
        <taxon>Croceicoccus</taxon>
    </lineage>
</organism>
<protein>
    <submittedName>
        <fullName evidence="7">Glycoside hydrolase</fullName>
    </submittedName>
</protein>
<dbReference type="AlphaFoldDB" id="A0A1Z1FEB6"/>
<dbReference type="OrthoDB" id="5936802at2"/>
<evidence type="ECO:0000256" key="1">
    <source>
        <dbReference type="ARBA" id="ARBA00007072"/>
    </source>
</evidence>
<keyword evidence="7" id="KW-0378">Hydrolase</keyword>
<accession>A0A1Z1FEB6</accession>
<feature type="signal peptide" evidence="4">
    <location>
        <begin position="1"/>
        <end position="18"/>
    </location>
</feature>
<keyword evidence="2" id="KW-0119">Carbohydrate metabolism</keyword>
<dbReference type="Pfam" id="PF02927">
    <property type="entry name" value="CelD_N"/>
    <property type="match status" value="1"/>
</dbReference>
<dbReference type="SUPFAM" id="SSF81296">
    <property type="entry name" value="E set domains"/>
    <property type="match status" value="1"/>
</dbReference>
<evidence type="ECO:0000259" key="5">
    <source>
        <dbReference type="Pfam" id="PF00759"/>
    </source>
</evidence>
<dbReference type="STRING" id="450378.GCA_001661675_00321"/>
<keyword evidence="4" id="KW-0732">Signal</keyword>
<proteinExistence type="inferred from homology"/>
<dbReference type="Gene3D" id="1.50.10.10">
    <property type="match status" value="1"/>
</dbReference>
<dbReference type="KEGG" id="cman:A9D14_01615"/>
<dbReference type="Proteomes" id="UP000195807">
    <property type="component" value="Chromosome"/>
</dbReference>
<dbReference type="CDD" id="cd02850">
    <property type="entry name" value="E_set_Cellulase_N"/>
    <property type="match status" value="1"/>
</dbReference>
<dbReference type="Pfam" id="PF00759">
    <property type="entry name" value="Glyco_hydro_9"/>
    <property type="match status" value="1"/>
</dbReference>
<evidence type="ECO:0000256" key="4">
    <source>
        <dbReference type="SAM" id="SignalP"/>
    </source>
</evidence>
<evidence type="ECO:0000256" key="2">
    <source>
        <dbReference type="ARBA" id="ARBA00023277"/>
    </source>
</evidence>
<reference evidence="7 8" key="1">
    <citation type="submission" date="2017-01" db="EMBL/GenBank/DDBJ databases">
        <title>Complete genome sequence of esterase-producing bacterium Croceicoccus marinus E4A9.</title>
        <authorList>
            <person name="Wu Y.-H."/>
            <person name="Cheng H."/>
            <person name="Xu L."/>
            <person name="Huo Y.-Y."/>
            <person name="Wang C.-S."/>
            <person name="Xu X.-W."/>
        </authorList>
    </citation>
    <scope>NUCLEOTIDE SEQUENCE [LARGE SCALE GENOMIC DNA]</scope>
    <source>
        <strain evidence="7 8">E4A9</strain>
    </source>
</reference>
<comment type="similarity">
    <text evidence="1">Belongs to the glycosyl hydrolase 9 (cellulase E) family.</text>
</comment>
<dbReference type="Gene3D" id="2.60.40.10">
    <property type="entry name" value="Immunoglobulins"/>
    <property type="match status" value="1"/>
</dbReference>
<dbReference type="InterPro" id="IPR008928">
    <property type="entry name" value="6-hairpin_glycosidase_sf"/>
</dbReference>
<feature type="domain" description="Glycoside hydrolase family 9" evidence="5">
    <location>
        <begin position="391"/>
        <end position="767"/>
    </location>
</feature>
<keyword evidence="3" id="KW-0624">Polysaccharide degradation</keyword>
<dbReference type="SUPFAM" id="SSF48208">
    <property type="entry name" value="Six-hairpin glycosidases"/>
    <property type="match status" value="1"/>
</dbReference>
<sequence>MLLGSAALAALAGGPAAAQDAETLDLSESEYFEAPGANVLVFSNWYDGLFADSKISGVELIQQGERIATNGDVRLSATPGQWDPIGRMVDRKVDVANGRVEVTLEYPQYDFRYRIVAQEAGEAVKLTVLLDEPLPQALAGKAGLNLEFLPSAYFRQSYFADGKPGAFPRYPAANMVAGGERNAASGRDIGPGAEPLPMATGRTLVLAPNDPARRVTIQSAGGDLALYDGRNQAQNGWFVVRGLLPAGQTGAVAEWTLTPNAVPGWTREPVIGHSQLGYVPQQEKRAVIEMDASDTPAGEVRLLRIDPQGNETVAASGAPQPWGDYLRYGYATFDFSQVREPGLYTLEYRDQRTAPFRIAEDVYENAWHPGMDVFMPVQMDHMLVNEAYRVWHGDPHRDDGRQAPVNHEHIDLYRQGPTTDTRFKPGEHIPGMTVGGWLDAGDFDIRTQTQYAVVRELAHIWDQFRPERDQTLVDHDLRRVEIHVPDGHADIQQQIAHGVLYLVSMYDAVGHAVHGVVEPDVAQYTHLGDAASKTDGLIYDGSLEFGERTPTHSGTPDDRWIFTTRASALDYGTAAALAAASRSLKGFDDALAAKALRIAEETWQEVQSRPPFTYSHGNTTGGWLPGEEFTAAAELLNTTGKPQYAKRVAELWPEVSEQAPQYIRTALSVLPRMPAAFRSEVEKAAREIVSAKEPFTGPNPYGVPITTGGWAGNGAIMQSGLTDYAIHKAFPELSDGSGVYRALDYIHGTHPASNLSFVSGVGAQSKEVAYGSNRADFSFIPGGVVPGVLVIKPDYPENQENWPFFWGQNEYVVNMTPSYVALVQSAIDLNRNTR</sequence>
<evidence type="ECO:0000313" key="7">
    <source>
        <dbReference type="EMBL" id="ARU17159.1"/>
    </source>
</evidence>
<dbReference type="GO" id="GO:0000272">
    <property type="term" value="P:polysaccharide catabolic process"/>
    <property type="evidence" value="ECO:0007669"/>
    <property type="project" value="UniProtKB-KW"/>
</dbReference>
<feature type="domain" description="Cellulase Ig-like" evidence="6">
    <location>
        <begin position="274"/>
        <end position="351"/>
    </location>
</feature>
<feature type="chain" id="PRO_5011763058" evidence="4">
    <location>
        <begin position="19"/>
        <end position="834"/>
    </location>
</feature>
<dbReference type="InterPro" id="IPR014756">
    <property type="entry name" value="Ig_E-set"/>
</dbReference>
<dbReference type="InterPro" id="IPR001701">
    <property type="entry name" value="Glyco_hydro_9"/>
</dbReference>
<keyword evidence="8" id="KW-1185">Reference proteome</keyword>
<dbReference type="InterPro" id="IPR012341">
    <property type="entry name" value="6hp_glycosidase-like_sf"/>
</dbReference>
<evidence type="ECO:0000256" key="3">
    <source>
        <dbReference type="ARBA" id="ARBA00023326"/>
    </source>
</evidence>
<dbReference type="EMBL" id="CP019602">
    <property type="protein sequence ID" value="ARU17159.1"/>
    <property type="molecule type" value="Genomic_DNA"/>
</dbReference>
<dbReference type="GO" id="GO:0008810">
    <property type="term" value="F:cellulase activity"/>
    <property type="evidence" value="ECO:0007669"/>
    <property type="project" value="InterPro"/>
</dbReference>
<dbReference type="InterPro" id="IPR004197">
    <property type="entry name" value="Cellulase_Ig-like"/>
</dbReference>
<gene>
    <name evidence="7" type="ORF">A9D14_01615</name>
</gene>
<dbReference type="InterPro" id="IPR013783">
    <property type="entry name" value="Ig-like_fold"/>
</dbReference>
<evidence type="ECO:0000259" key="6">
    <source>
        <dbReference type="Pfam" id="PF02927"/>
    </source>
</evidence>
<name>A0A1Z1FEB6_9SPHN</name>
<evidence type="ECO:0000313" key="8">
    <source>
        <dbReference type="Proteomes" id="UP000195807"/>
    </source>
</evidence>